<evidence type="ECO:0000259" key="7">
    <source>
        <dbReference type="Pfam" id="PF08479"/>
    </source>
</evidence>
<dbReference type="Pfam" id="PF08479">
    <property type="entry name" value="POTRA_2"/>
    <property type="match status" value="1"/>
</dbReference>
<comment type="caution">
    <text evidence="8">The sequence shown here is derived from an EMBL/GenBank/DDBJ whole genome shotgun (WGS) entry which is preliminary data.</text>
</comment>
<dbReference type="EMBL" id="JACJQY010000030">
    <property type="protein sequence ID" value="MBD2318503.1"/>
    <property type="molecule type" value="Genomic_DNA"/>
</dbReference>
<dbReference type="PANTHER" id="PTHR34597:SF3">
    <property type="entry name" value="OUTER MEMBRANE TRANSPORTER CDIB"/>
    <property type="match status" value="1"/>
</dbReference>
<evidence type="ECO:0000256" key="5">
    <source>
        <dbReference type="SAM" id="Phobius"/>
    </source>
</evidence>
<evidence type="ECO:0000313" key="9">
    <source>
        <dbReference type="Proteomes" id="UP000618445"/>
    </source>
</evidence>
<proteinExistence type="predicted"/>
<dbReference type="Pfam" id="PF03865">
    <property type="entry name" value="ShlB"/>
    <property type="match status" value="1"/>
</dbReference>
<evidence type="ECO:0000256" key="1">
    <source>
        <dbReference type="ARBA" id="ARBA00022452"/>
    </source>
</evidence>
<evidence type="ECO:0000256" key="2">
    <source>
        <dbReference type="ARBA" id="ARBA00022692"/>
    </source>
</evidence>
<dbReference type="RefSeq" id="WP_190579560.1">
    <property type="nucleotide sequence ID" value="NZ_CAWPQU010000024.1"/>
</dbReference>
<dbReference type="InterPro" id="IPR013686">
    <property type="entry name" value="Polypept-transport_assoc_ShlB"/>
</dbReference>
<keyword evidence="2 5" id="KW-0812">Transmembrane</keyword>
<dbReference type="InterPro" id="IPR051544">
    <property type="entry name" value="TPS_OM_transporter"/>
</dbReference>
<protein>
    <submittedName>
        <fullName evidence="8">ShlB/FhaC/HecB family hemolysin secretion/activation protein</fullName>
    </submittedName>
</protein>
<keyword evidence="5" id="KW-1133">Transmembrane helix</keyword>
<keyword evidence="9" id="KW-1185">Reference proteome</keyword>
<gene>
    <name evidence="8" type="ORF">H6G05_16815</name>
</gene>
<keyword evidence="5" id="KW-0472">Membrane</keyword>
<evidence type="ECO:0000313" key="8">
    <source>
        <dbReference type="EMBL" id="MBD2318503.1"/>
    </source>
</evidence>
<dbReference type="Proteomes" id="UP000618445">
    <property type="component" value="Unassembled WGS sequence"/>
</dbReference>
<evidence type="ECO:0000259" key="6">
    <source>
        <dbReference type="Pfam" id="PF03865"/>
    </source>
</evidence>
<feature type="region of interest" description="Disordered" evidence="4">
    <location>
        <begin position="54"/>
        <end position="89"/>
    </location>
</feature>
<sequence length="594" mass="64781">MLELHGWLGLQKKKLTIFRSAICTGLGYTGLGLTSFVAFTLPISAQTNRANSLTPQIITPTLRSPSPQLPDQTPAPLPSPDELLNPSREPVAPQKEVPVTGTITVNQFEVLGSTVFTKAELDQILNSFTKRPITFSELLKARSQITDLYTSRGYITSGAFIPTQNLQNGVVQIQVIEGGLEDIKVTGVERLSPDYVRSRMNIATGAPLNRDRLIQALQVLQINPLIASISAELSAGTRAGQNILEVRIKEAKSLEAQLSLDNNRAPSVGSLRRKVQISEANLTGLGDTLNVAYSNTDGSNSYDLSYTLPINPYNGTIAFAFNNGNSNVLEKPFNILDIYANSTSYDFTFRQPIEQTPSQEIALGFTASYRESLTSLLKIPFPLSAGADDNGVTKTTVLRAFQEFTQRSSQSVISLRSQFNVGLGGVFGSNVNTRFPDSRFVSWRGQSQYVNLLAPDTFLLLRGDLQLGDRALLPSEQIGFGGQDTLRGYRQDVLLGDNGLNLSAELRLPILRVPEWEGLLQLVPFVDAAAVWTSSGEANSSSNTLLGTGLGLRWRVGNTLDLRLDYGIPLISVPNSRNTAQENGLYFNLNFTGF</sequence>
<accession>A0ABR8CCM0</accession>
<feature type="domain" description="Polypeptide-transport-associated ShlB-type" evidence="7">
    <location>
        <begin position="104"/>
        <end position="178"/>
    </location>
</feature>
<dbReference type="PANTHER" id="PTHR34597">
    <property type="entry name" value="SLR1661 PROTEIN"/>
    <property type="match status" value="1"/>
</dbReference>
<reference evidence="8 9" key="1">
    <citation type="journal article" date="2020" name="ISME J.">
        <title>Comparative genomics reveals insights into cyanobacterial evolution and habitat adaptation.</title>
        <authorList>
            <person name="Chen M.Y."/>
            <person name="Teng W.K."/>
            <person name="Zhao L."/>
            <person name="Hu C.X."/>
            <person name="Zhou Y.K."/>
            <person name="Han B.P."/>
            <person name="Song L.R."/>
            <person name="Shu W.S."/>
        </authorList>
    </citation>
    <scope>NUCLEOTIDE SEQUENCE [LARGE SCALE GENOMIC DNA]</scope>
    <source>
        <strain evidence="8 9">FACHB-1050</strain>
    </source>
</reference>
<name>A0ABR8CCM0_9CYAN</name>
<feature type="transmembrane region" description="Helical" evidence="5">
    <location>
        <begin position="21"/>
        <end position="43"/>
    </location>
</feature>
<keyword evidence="1" id="KW-1134">Transmembrane beta strand</keyword>
<dbReference type="Gene3D" id="2.40.160.50">
    <property type="entry name" value="membrane protein fhac: a member of the omp85/tpsb transporter family"/>
    <property type="match status" value="1"/>
</dbReference>
<feature type="compositionally biased region" description="Polar residues" evidence="4">
    <location>
        <begin position="54"/>
        <end position="71"/>
    </location>
</feature>
<dbReference type="InterPro" id="IPR005565">
    <property type="entry name" value="Hemolysn_activator_HlyB_C"/>
</dbReference>
<feature type="domain" description="Haemolysin activator HlyB C-terminal" evidence="6">
    <location>
        <begin position="241"/>
        <end position="553"/>
    </location>
</feature>
<dbReference type="Gene3D" id="3.10.20.310">
    <property type="entry name" value="membrane protein fhac"/>
    <property type="match status" value="1"/>
</dbReference>
<evidence type="ECO:0000256" key="3">
    <source>
        <dbReference type="ARBA" id="ARBA00023237"/>
    </source>
</evidence>
<evidence type="ECO:0000256" key="4">
    <source>
        <dbReference type="SAM" id="MobiDB-lite"/>
    </source>
</evidence>
<keyword evidence="3" id="KW-0998">Cell outer membrane</keyword>
<organism evidence="8 9">
    <name type="scientific">Phormidium tenue FACHB-1050</name>
    <dbReference type="NCBI Taxonomy" id="2692857"/>
    <lineage>
        <taxon>Bacteria</taxon>
        <taxon>Bacillati</taxon>
        <taxon>Cyanobacteriota</taxon>
        <taxon>Cyanophyceae</taxon>
        <taxon>Oscillatoriophycideae</taxon>
        <taxon>Oscillatoriales</taxon>
        <taxon>Oscillatoriaceae</taxon>
        <taxon>Phormidium</taxon>
    </lineage>
</organism>